<feature type="compositionally biased region" description="Polar residues" evidence="1">
    <location>
        <begin position="10"/>
        <end position="35"/>
    </location>
</feature>
<protein>
    <submittedName>
        <fullName evidence="2">Uncharacterized protein</fullName>
    </submittedName>
</protein>
<evidence type="ECO:0000313" key="2">
    <source>
        <dbReference type="EMBL" id="OMO84117.1"/>
    </source>
</evidence>
<dbReference type="Proteomes" id="UP000187203">
    <property type="component" value="Unassembled WGS sequence"/>
</dbReference>
<organism evidence="2 3">
    <name type="scientific">Corchorus olitorius</name>
    <dbReference type="NCBI Taxonomy" id="93759"/>
    <lineage>
        <taxon>Eukaryota</taxon>
        <taxon>Viridiplantae</taxon>
        <taxon>Streptophyta</taxon>
        <taxon>Embryophyta</taxon>
        <taxon>Tracheophyta</taxon>
        <taxon>Spermatophyta</taxon>
        <taxon>Magnoliopsida</taxon>
        <taxon>eudicotyledons</taxon>
        <taxon>Gunneridae</taxon>
        <taxon>Pentapetalae</taxon>
        <taxon>rosids</taxon>
        <taxon>malvids</taxon>
        <taxon>Malvales</taxon>
        <taxon>Malvaceae</taxon>
        <taxon>Grewioideae</taxon>
        <taxon>Apeibeae</taxon>
        <taxon>Corchorus</taxon>
    </lineage>
</organism>
<keyword evidence="3" id="KW-1185">Reference proteome</keyword>
<evidence type="ECO:0000256" key="1">
    <source>
        <dbReference type="SAM" id="MobiDB-lite"/>
    </source>
</evidence>
<comment type="caution">
    <text evidence="2">The sequence shown here is derived from an EMBL/GenBank/DDBJ whole genome shotgun (WGS) entry which is preliminary data.</text>
</comment>
<gene>
    <name evidence="2" type="ORF">COLO4_22221</name>
</gene>
<reference evidence="3" key="1">
    <citation type="submission" date="2013-09" db="EMBL/GenBank/DDBJ databases">
        <title>Corchorus olitorius genome sequencing.</title>
        <authorList>
            <person name="Alam M."/>
            <person name="Haque M.S."/>
            <person name="Islam M.S."/>
            <person name="Emdad E.M."/>
            <person name="Islam M.M."/>
            <person name="Ahmed B."/>
            <person name="Halim A."/>
            <person name="Hossen Q.M.M."/>
            <person name="Hossain M.Z."/>
            <person name="Ahmed R."/>
            <person name="Khan M.M."/>
            <person name="Islam R."/>
            <person name="Rashid M.M."/>
            <person name="Khan S.A."/>
            <person name="Rahman M.S."/>
            <person name="Alam M."/>
            <person name="Yahiya A.S."/>
            <person name="Khan M.S."/>
            <person name="Azam M.S."/>
            <person name="Haque T."/>
            <person name="Lashkar M.Z.H."/>
            <person name="Akhand A.I."/>
            <person name="Morshed G."/>
            <person name="Roy S."/>
            <person name="Uddin K.S."/>
            <person name="Rabeya T."/>
            <person name="Hossain A.S."/>
            <person name="Chowdhury A."/>
            <person name="Snigdha A.R."/>
            <person name="Mortoza M.S."/>
            <person name="Matin S.A."/>
            <person name="Hoque S.M.E."/>
            <person name="Islam M.K."/>
            <person name="Roy D.K."/>
            <person name="Haider R."/>
            <person name="Moosa M.M."/>
            <person name="Elias S.M."/>
            <person name="Hasan A.M."/>
            <person name="Jahan S."/>
            <person name="Shafiuddin M."/>
            <person name="Mahmood N."/>
            <person name="Shommy N.S."/>
        </authorList>
    </citation>
    <scope>NUCLEOTIDE SEQUENCE [LARGE SCALE GENOMIC DNA]</scope>
    <source>
        <strain evidence="3">cv. O-4</strain>
    </source>
</reference>
<accession>A0A1R3INH4</accession>
<dbReference type="AlphaFoldDB" id="A0A1R3INH4"/>
<feature type="region of interest" description="Disordered" evidence="1">
    <location>
        <begin position="1"/>
        <end position="35"/>
    </location>
</feature>
<name>A0A1R3INH4_9ROSI</name>
<sequence length="35" mass="3692">MGEGPAKMGKSSSGGVDNRQNSRALDSNNIECPHF</sequence>
<proteinExistence type="predicted"/>
<dbReference type="EMBL" id="AWUE01017884">
    <property type="protein sequence ID" value="OMO84117.1"/>
    <property type="molecule type" value="Genomic_DNA"/>
</dbReference>
<evidence type="ECO:0000313" key="3">
    <source>
        <dbReference type="Proteomes" id="UP000187203"/>
    </source>
</evidence>